<name>A0ACC5PZW8_DOLFA</name>
<gene>
    <name evidence="1" type="ORF">IQ222_08165</name>
</gene>
<organism evidence="1 2">
    <name type="scientific">Dolichospermum flos-aquae LEGE 04289</name>
    <dbReference type="NCBI Taxonomy" id="1828708"/>
    <lineage>
        <taxon>Bacteria</taxon>
        <taxon>Bacillati</taxon>
        <taxon>Cyanobacteriota</taxon>
        <taxon>Cyanophyceae</taxon>
        <taxon>Nostocales</taxon>
        <taxon>Aphanizomenonaceae</taxon>
        <taxon>Dolichospermum</taxon>
    </lineage>
</organism>
<dbReference type="EMBL" id="JADEWF010000021">
    <property type="protein sequence ID" value="MBE9218763.1"/>
    <property type="molecule type" value="Genomic_DNA"/>
</dbReference>
<sequence length="102" mass="11919">MAPYSIDLRQKILSAWENKEGTQRELAERFKVSLSFIRDFLRRYRETSEITAKPQGGDRHSKILGENQELFKKIVTEKSDIYLREIQEIIKESKGIEVSVSS</sequence>
<keyword evidence="2" id="KW-1185">Reference proteome</keyword>
<evidence type="ECO:0000313" key="1">
    <source>
        <dbReference type="EMBL" id="MBE9218763.1"/>
    </source>
</evidence>
<dbReference type="Proteomes" id="UP000597867">
    <property type="component" value="Unassembled WGS sequence"/>
</dbReference>
<reference evidence="1" key="1">
    <citation type="submission" date="2020-10" db="EMBL/GenBank/DDBJ databases">
        <authorList>
            <person name="Castelo-Branco R."/>
            <person name="Eusebio N."/>
            <person name="Adriana R."/>
            <person name="Vieira A."/>
            <person name="Brugerolle De Fraissinette N."/>
            <person name="Rezende De Castro R."/>
            <person name="Schneider M.P."/>
            <person name="Vasconcelos V."/>
            <person name="Leao P.N."/>
        </authorList>
    </citation>
    <scope>NUCLEOTIDE SEQUENCE</scope>
    <source>
        <strain evidence="1">LEGE 04289</strain>
    </source>
</reference>
<protein>
    <submittedName>
        <fullName evidence="1">Transposase</fullName>
    </submittedName>
</protein>
<evidence type="ECO:0000313" key="2">
    <source>
        <dbReference type="Proteomes" id="UP000597867"/>
    </source>
</evidence>
<comment type="caution">
    <text evidence="1">The sequence shown here is derived from an EMBL/GenBank/DDBJ whole genome shotgun (WGS) entry which is preliminary data.</text>
</comment>
<proteinExistence type="predicted"/>
<accession>A0ACC5PZW8</accession>